<dbReference type="EMBL" id="CAEZSZ010000001">
    <property type="protein sequence ID" value="CAB4547325.1"/>
    <property type="molecule type" value="Genomic_DNA"/>
</dbReference>
<organism evidence="4">
    <name type="scientific">freshwater metagenome</name>
    <dbReference type="NCBI Taxonomy" id="449393"/>
    <lineage>
        <taxon>unclassified sequences</taxon>
        <taxon>metagenomes</taxon>
        <taxon>ecological metagenomes</taxon>
    </lineage>
</organism>
<dbReference type="InterPro" id="IPR001789">
    <property type="entry name" value="Sig_transdc_resp-reg_receiver"/>
</dbReference>
<keyword evidence="1" id="KW-0238">DNA-binding</keyword>
<dbReference type="SUPFAM" id="SSF52172">
    <property type="entry name" value="CheY-like"/>
    <property type="match status" value="1"/>
</dbReference>
<dbReference type="Pfam" id="PF00072">
    <property type="entry name" value="Response_reg"/>
    <property type="match status" value="1"/>
</dbReference>
<dbReference type="InterPro" id="IPR016032">
    <property type="entry name" value="Sig_transdc_resp-reg_C-effctor"/>
</dbReference>
<sequence>MTKTLRIGIIDADEDIRFGRRMLIDSQDDCQVVFEDDSAESSKLRAPEAALDVLLIDHRVRGLDGVSLISKLIPIYQENKVEMPPVIMTGAYFSSELLLASIAAGATDLVTLDSQSQDLLKAIRSAAGSEQEIDFQSLKSLINQPEPFNYQTPNIDTSLAFLTDKEAEVLGCFMQCKDDDEISKELDMPKYRVRSTIKAILEKCSLATRAQLFLSAQNKVVSNG</sequence>
<dbReference type="GO" id="GO:0006355">
    <property type="term" value="P:regulation of DNA-templated transcription"/>
    <property type="evidence" value="ECO:0007669"/>
    <property type="project" value="InterPro"/>
</dbReference>
<protein>
    <submittedName>
        <fullName evidence="4">Unannotated protein</fullName>
    </submittedName>
</protein>
<dbReference type="PROSITE" id="PS50110">
    <property type="entry name" value="RESPONSE_REGULATORY"/>
    <property type="match status" value="1"/>
</dbReference>
<dbReference type="InterPro" id="IPR039420">
    <property type="entry name" value="WalR-like"/>
</dbReference>
<dbReference type="GO" id="GO:0000160">
    <property type="term" value="P:phosphorelay signal transduction system"/>
    <property type="evidence" value="ECO:0007669"/>
    <property type="project" value="InterPro"/>
</dbReference>
<dbReference type="GO" id="GO:0003677">
    <property type="term" value="F:DNA binding"/>
    <property type="evidence" value="ECO:0007669"/>
    <property type="project" value="UniProtKB-KW"/>
</dbReference>
<dbReference type="InterPro" id="IPR011006">
    <property type="entry name" value="CheY-like_superfamily"/>
</dbReference>
<dbReference type="SMART" id="SM00448">
    <property type="entry name" value="REC"/>
    <property type="match status" value="1"/>
</dbReference>
<accession>A0A6J6IMS8</accession>
<dbReference type="SUPFAM" id="SSF46894">
    <property type="entry name" value="C-terminal effector domain of the bipartite response regulators"/>
    <property type="match status" value="1"/>
</dbReference>
<dbReference type="Gene3D" id="3.40.50.2300">
    <property type="match status" value="1"/>
</dbReference>
<dbReference type="PANTHER" id="PTHR43214">
    <property type="entry name" value="TWO-COMPONENT RESPONSE REGULATOR"/>
    <property type="match status" value="1"/>
</dbReference>
<feature type="domain" description="Response regulatory" evidence="2">
    <location>
        <begin position="6"/>
        <end position="127"/>
    </location>
</feature>
<evidence type="ECO:0000256" key="1">
    <source>
        <dbReference type="ARBA" id="ARBA00023125"/>
    </source>
</evidence>
<evidence type="ECO:0000313" key="4">
    <source>
        <dbReference type="EMBL" id="CAB4625820.1"/>
    </source>
</evidence>
<evidence type="ECO:0000313" key="3">
    <source>
        <dbReference type="EMBL" id="CAB4547325.1"/>
    </source>
</evidence>
<dbReference type="PANTHER" id="PTHR43214:SF43">
    <property type="entry name" value="TWO-COMPONENT RESPONSE REGULATOR"/>
    <property type="match status" value="1"/>
</dbReference>
<dbReference type="EMBL" id="CAEZVO010000003">
    <property type="protein sequence ID" value="CAB4625820.1"/>
    <property type="molecule type" value="Genomic_DNA"/>
</dbReference>
<gene>
    <name evidence="3" type="ORF">UFOPK1561_00012</name>
    <name evidence="4" type="ORF">UFOPK2044_00063</name>
</gene>
<evidence type="ECO:0000259" key="2">
    <source>
        <dbReference type="PROSITE" id="PS50110"/>
    </source>
</evidence>
<dbReference type="InterPro" id="IPR000792">
    <property type="entry name" value="Tscrpt_reg_LuxR_C"/>
</dbReference>
<dbReference type="SMART" id="SM00421">
    <property type="entry name" value="HTH_LUXR"/>
    <property type="match status" value="1"/>
</dbReference>
<reference evidence="4" key="1">
    <citation type="submission" date="2020-05" db="EMBL/GenBank/DDBJ databases">
        <authorList>
            <person name="Chiriac C."/>
            <person name="Salcher M."/>
            <person name="Ghai R."/>
            <person name="Kavagutti S V."/>
        </authorList>
    </citation>
    <scope>NUCLEOTIDE SEQUENCE</scope>
</reference>
<proteinExistence type="predicted"/>
<dbReference type="AlphaFoldDB" id="A0A6J6IMS8"/>
<name>A0A6J6IMS8_9ZZZZ</name>